<dbReference type="PROSITE" id="PS50082">
    <property type="entry name" value="WD_REPEATS_2"/>
    <property type="match status" value="1"/>
</dbReference>
<evidence type="ECO:0000256" key="1">
    <source>
        <dbReference type="PROSITE-ProRule" id="PRU00221"/>
    </source>
</evidence>
<dbReference type="EMBL" id="ML996254">
    <property type="protein sequence ID" value="KAF2729171.1"/>
    <property type="molecule type" value="Genomic_DNA"/>
</dbReference>
<comment type="caution">
    <text evidence="2">The sequence shown here is derived from an EMBL/GenBank/DDBJ whole genome shotgun (WGS) entry which is preliminary data.</text>
</comment>
<name>A0A9P4QQL2_9PLEO</name>
<dbReference type="InterPro" id="IPR011044">
    <property type="entry name" value="Quino_amine_DH_bsu"/>
</dbReference>
<dbReference type="InterPro" id="IPR015943">
    <property type="entry name" value="WD40/YVTN_repeat-like_dom_sf"/>
</dbReference>
<proteinExistence type="predicted"/>
<dbReference type="InterPro" id="IPR001680">
    <property type="entry name" value="WD40_rpt"/>
</dbReference>
<organism evidence="2 3">
    <name type="scientific">Polyplosphaeria fusca</name>
    <dbReference type="NCBI Taxonomy" id="682080"/>
    <lineage>
        <taxon>Eukaryota</taxon>
        <taxon>Fungi</taxon>
        <taxon>Dikarya</taxon>
        <taxon>Ascomycota</taxon>
        <taxon>Pezizomycotina</taxon>
        <taxon>Dothideomycetes</taxon>
        <taxon>Pleosporomycetidae</taxon>
        <taxon>Pleosporales</taxon>
        <taxon>Tetraplosphaeriaceae</taxon>
        <taxon>Polyplosphaeria</taxon>
    </lineage>
</organism>
<feature type="non-terminal residue" evidence="2">
    <location>
        <position position="1"/>
    </location>
</feature>
<reference evidence="2" key="1">
    <citation type="journal article" date="2020" name="Stud. Mycol.">
        <title>101 Dothideomycetes genomes: a test case for predicting lifestyles and emergence of pathogens.</title>
        <authorList>
            <person name="Haridas S."/>
            <person name="Albert R."/>
            <person name="Binder M."/>
            <person name="Bloem J."/>
            <person name="Labutti K."/>
            <person name="Salamov A."/>
            <person name="Andreopoulos B."/>
            <person name="Baker S."/>
            <person name="Barry K."/>
            <person name="Bills G."/>
            <person name="Bluhm B."/>
            <person name="Cannon C."/>
            <person name="Castanera R."/>
            <person name="Culley D."/>
            <person name="Daum C."/>
            <person name="Ezra D."/>
            <person name="Gonzalez J."/>
            <person name="Henrissat B."/>
            <person name="Kuo A."/>
            <person name="Liang C."/>
            <person name="Lipzen A."/>
            <person name="Lutzoni F."/>
            <person name="Magnuson J."/>
            <person name="Mondo S."/>
            <person name="Nolan M."/>
            <person name="Ohm R."/>
            <person name="Pangilinan J."/>
            <person name="Park H.-J."/>
            <person name="Ramirez L."/>
            <person name="Alfaro M."/>
            <person name="Sun H."/>
            <person name="Tritt A."/>
            <person name="Yoshinaga Y."/>
            <person name="Zwiers L.-H."/>
            <person name="Turgeon B."/>
            <person name="Goodwin S."/>
            <person name="Spatafora J."/>
            <person name="Crous P."/>
            <person name="Grigoriev I."/>
        </authorList>
    </citation>
    <scope>NUCLEOTIDE SEQUENCE</scope>
    <source>
        <strain evidence="2">CBS 125425</strain>
    </source>
</reference>
<evidence type="ECO:0000313" key="3">
    <source>
        <dbReference type="Proteomes" id="UP000799444"/>
    </source>
</evidence>
<dbReference type="Proteomes" id="UP000799444">
    <property type="component" value="Unassembled WGS sequence"/>
</dbReference>
<dbReference type="Gene3D" id="2.130.10.10">
    <property type="entry name" value="YVTN repeat-like/Quinoprotein amine dehydrogenase"/>
    <property type="match status" value="1"/>
</dbReference>
<evidence type="ECO:0000313" key="2">
    <source>
        <dbReference type="EMBL" id="KAF2729171.1"/>
    </source>
</evidence>
<feature type="repeat" description="WD" evidence="1">
    <location>
        <begin position="1"/>
        <end position="17"/>
    </location>
</feature>
<keyword evidence="1" id="KW-0853">WD repeat</keyword>
<gene>
    <name evidence="2" type="ORF">EJ04DRAFT_77729</name>
</gene>
<keyword evidence="3" id="KW-1185">Reference proteome</keyword>
<sequence length="120" mass="13139">DNTVKVWDARSSECLQTLHIGKALHSISFDVTNSYLHTDIGVIDVSVLSSPKPSSVIAQPQHPQYYGPTLSIDGMWIKYGPKKLLWLPSEYRPSCSVVSGEAIAAGVGNGRVWICEVLQK</sequence>
<dbReference type="OrthoDB" id="5240432at2759"/>
<accession>A0A9P4QQL2</accession>
<dbReference type="AlphaFoldDB" id="A0A9P4QQL2"/>
<dbReference type="SUPFAM" id="SSF50969">
    <property type="entry name" value="YVTN repeat-like/Quinoprotein amine dehydrogenase"/>
    <property type="match status" value="1"/>
</dbReference>
<protein>
    <submittedName>
        <fullName evidence="2">Uncharacterized protein</fullName>
    </submittedName>
</protein>